<keyword evidence="3" id="KW-0255">Endonuclease</keyword>
<feature type="domain" description="Endonuclease/exonuclease/phosphatase" evidence="2">
    <location>
        <begin position="30"/>
        <end position="277"/>
    </location>
</feature>
<keyword evidence="4" id="KW-1185">Reference proteome</keyword>
<dbReference type="KEGG" id="cbae:COR50_07835"/>
<dbReference type="AlphaFoldDB" id="A0A291R0T9"/>
<keyword evidence="1" id="KW-0732">Signal</keyword>
<dbReference type="CDD" id="cd09083">
    <property type="entry name" value="EEP-1"/>
    <property type="match status" value="1"/>
</dbReference>
<dbReference type="GO" id="GO:0000175">
    <property type="term" value="F:3'-5'-RNA exonuclease activity"/>
    <property type="evidence" value="ECO:0007669"/>
    <property type="project" value="TreeGrafter"/>
</dbReference>
<evidence type="ECO:0000313" key="4">
    <source>
        <dbReference type="Proteomes" id="UP000220133"/>
    </source>
</evidence>
<dbReference type="Pfam" id="PF03372">
    <property type="entry name" value="Exo_endo_phos"/>
    <property type="match status" value="1"/>
</dbReference>
<dbReference type="InterPro" id="IPR005135">
    <property type="entry name" value="Endo/exonuclease/phosphatase"/>
</dbReference>
<gene>
    <name evidence="3" type="ORF">COR50_07835</name>
</gene>
<evidence type="ECO:0000259" key="2">
    <source>
        <dbReference type="Pfam" id="PF03372"/>
    </source>
</evidence>
<proteinExistence type="predicted"/>
<keyword evidence="3" id="KW-0540">Nuclease</keyword>
<sequence>MFMRKAFSILTFLLMTMLGAQAQDASLEVMTFNIRMNTPHDSSNAWPNRKDLVASQILYHQADLIGVQEALWQQMVDLQDRLPGYKYLGVGREDGKQKGEFSALFYNTKRLELLESNTFWLSETPTVAGSKGWDAAITRIVSWGKFKDKKTKKIFYHFNTHFDHIGKIARRESAKFLLEQVAKIAGKYPALVTGDFNAEPTDEPIQVIVDTKNPLHLTDSKEISQTPHYGPTGTFNGFKSHERNDQPIDYIFVKNGIKVLQHASISETWKGRFASDHFSVIARVLLP</sequence>
<dbReference type="OrthoDB" id="9793162at2"/>
<evidence type="ECO:0000256" key="1">
    <source>
        <dbReference type="SAM" id="SignalP"/>
    </source>
</evidence>
<reference evidence="3 4" key="1">
    <citation type="submission" date="2017-10" db="EMBL/GenBank/DDBJ databases">
        <title>Paenichitinophaga pekingensis gen. nov., sp. nov., isolated from activated sludge.</title>
        <authorList>
            <person name="Jin D."/>
            <person name="Kong X."/>
            <person name="Deng Y."/>
            <person name="Bai Z."/>
        </authorList>
    </citation>
    <scope>NUCLEOTIDE SEQUENCE [LARGE SCALE GENOMIC DNA]</scope>
    <source>
        <strain evidence="3 4">13</strain>
    </source>
</reference>
<dbReference type="GO" id="GO:0004519">
    <property type="term" value="F:endonuclease activity"/>
    <property type="evidence" value="ECO:0007669"/>
    <property type="project" value="UniProtKB-KW"/>
</dbReference>
<dbReference type="PANTHER" id="PTHR12121:SF36">
    <property type="entry name" value="ENDONUCLEASE_EXONUCLEASE_PHOSPHATASE DOMAIN-CONTAINING PROTEIN"/>
    <property type="match status" value="1"/>
</dbReference>
<organism evidence="3 4">
    <name type="scientific">Chitinophaga caeni</name>
    <dbReference type="NCBI Taxonomy" id="2029983"/>
    <lineage>
        <taxon>Bacteria</taxon>
        <taxon>Pseudomonadati</taxon>
        <taxon>Bacteroidota</taxon>
        <taxon>Chitinophagia</taxon>
        <taxon>Chitinophagales</taxon>
        <taxon>Chitinophagaceae</taxon>
        <taxon>Chitinophaga</taxon>
    </lineage>
</organism>
<dbReference type="EMBL" id="CP023777">
    <property type="protein sequence ID" value="ATL49771.1"/>
    <property type="molecule type" value="Genomic_DNA"/>
</dbReference>
<protein>
    <submittedName>
        <fullName evidence="3">Endonuclease</fullName>
    </submittedName>
</protein>
<dbReference type="InterPro" id="IPR036691">
    <property type="entry name" value="Endo/exonu/phosph_ase_sf"/>
</dbReference>
<feature type="signal peptide" evidence="1">
    <location>
        <begin position="1"/>
        <end position="22"/>
    </location>
</feature>
<dbReference type="Proteomes" id="UP000220133">
    <property type="component" value="Chromosome"/>
</dbReference>
<dbReference type="SUPFAM" id="SSF56219">
    <property type="entry name" value="DNase I-like"/>
    <property type="match status" value="1"/>
</dbReference>
<dbReference type="Gene3D" id="3.60.10.10">
    <property type="entry name" value="Endonuclease/exonuclease/phosphatase"/>
    <property type="match status" value="1"/>
</dbReference>
<dbReference type="PANTHER" id="PTHR12121">
    <property type="entry name" value="CARBON CATABOLITE REPRESSOR PROTEIN 4"/>
    <property type="match status" value="1"/>
</dbReference>
<name>A0A291R0T9_9BACT</name>
<accession>A0A291R0T9</accession>
<dbReference type="InterPro" id="IPR050410">
    <property type="entry name" value="CCR4/nocturin_mRNA_transcr"/>
</dbReference>
<evidence type="ECO:0000313" key="3">
    <source>
        <dbReference type="EMBL" id="ATL49771.1"/>
    </source>
</evidence>
<feature type="chain" id="PRO_5013217026" evidence="1">
    <location>
        <begin position="23"/>
        <end position="287"/>
    </location>
</feature>
<keyword evidence="3" id="KW-0378">Hydrolase</keyword>